<evidence type="ECO:0000313" key="2">
    <source>
        <dbReference type="EMBL" id="MCW1915990.1"/>
    </source>
</evidence>
<organism evidence="2 3">
    <name type="scientific">Luteolibacter rhizosphaerae</name>
    <dbReference type="NCBI Taxonomy" id="2989719"/>
    <lineage>
        <taxon>Bacteria</taxon>
        <taxon>Pseudomonadati</taxon>
        <taxon>Verrucomicrobiota</taxon>
        <taxon>Verrucomicrobiia</taxon>
        <taxon>Verrucomicrobiales</taxon>
        <taxon>Verrucomicrobiaceae</taxon>
        <taxon>Luteolibacter</taxon>
    </lineage>
</organism>
<comment type="caution">
    <text evidence="2">The sequence shown here is derived from an EMBL/GenBank/DDBJ whole genome shotgun (WGS) entry which is preliminary data.</text>
</comment>
<keyword evidence="3" id="KW-1185">Reference proteome</keyword>
<evidence type="ECO:0000313" key="3">
    <source>
        <dbReference type="Proteomes" id="UP001165653"/>
    </source>
</evidence>
<evidence type="ECO:0008006" key="4">
    <source>
        <dbReference type="Google" id="ProtNLM"/>
    </source>
</evidence>
<dbReference type="EMBL" id="JAPDDR010000011">
    <property type="protein sequence ID" value="MCW1915990.1"/>
    <property type="molecule type" value="Genomic_DNA"/>
</dbReference>
<proteinExistence type="predicted"/>
<reference evidence="2" key="1">
    <citation type="submission" date="2022-10" db="EMBL/GenBank/DDBJ databases">
        <title>Luteolibacter sp. GHJ8, whole genome shotgun sequencing project.</title>
        <authorList>
            <person name="Zhao G."/>
            <person name="Shen L."/>
        </authorList>
    </citation>
    <scope>NUCLEOTIDE SEQUENCE</scope>
    <source>
        <strain evidence="2">GHJ8</strain>
    </source>
</reference>
<feature type="signal peptide" evidence="1">
    <location>
        <begin position="1"/>
        <end position="19"/>
    </location>
</feature>
<keyword evidence="1" id="KW-0732">Signal</keyword>
<gene>
    <name evidence="2" type="ORF">OJ996_20550</name>
</gene>
<evidence type="ECO:0000256" key="1">
    <source>
        <dbReference type="SAM" id="SignalP"/>
    </source>
</evidence>
<dbReference type="Proteomes" id="UP001165653">
    <property type="component" value="Unassembled WGS sequence"/>
</dbReference>
<name>A0ABT3G859_9BACT</name>
<sequence>MNALTHIVLAAALAFPASAAVVFQNPGLDGTPGYGSAPTSWNAVPLGTPYSEATSADGAASILMGPTGPNVSNGYFGTPHSGDTFAGGIYRIISGNQYQQGIQQSVSGFTVGQEYSFSFYQAVVGYSGAQDDSGSWRVFANGVLIETTDPSTTTVAWNTPGKPLEWQERVITFTATSETINWAFLSFDPEGSGLTAEDGVMMGIDSFSAINPVPETSTALLGAFGMIALLRRRRN</sequence>
<dbReference type="RefSeq" id="WP_264515554.1">
    <property type="nucleotide sequence ID" value="NZ_JAPDDR010000011.1"/>
</dbReference>
<protein>
    <recommendedName>
        <fullName evidence="4">PEP-CTERM sorting domain-containing protein</fullName>
    </recommendedName>
</protein>
<feature type="chain" id="PRO_5046311120" description="PEP-CTERM sorting domain-containing protein" evidence="1">
    <location>
        <begin position="20"/>
        <end position="235"/>
    </location>
</feature>
<accession>A0ABT3G859</accession>